<reference evidence="1" key="1">
    <citation type="submission" date="2023-04" db="EMBL/GenBank/DDBJ databases">
        <authorList>
            <person name="Vijverberg K."/>
            <person name="Xiong W."/>
            <person name="Schranz E."/>
        </authorList>
    </citation>
    <scope>NUCLEOTIDE SEQUENCE</scope>
</reference>
<name>A0AA36E576_LACSI</name>
<protein>
    <submittedName>
        <fullName evidence="1">Uncharacterized protein</fullName>
    </submittedName>
</protein>
<proteinExistence type="predicted"/>
<dbReference type="Proteomes" id="UP001177003">
    <property type="component" value="Chromosome 4"/>
</dbReference>
<gene>
    <name evidence="1" type="ORF">LSALG_LOCUS21673</name>
</gene>
<evidence type="ECO:0000313" key="1">
    <source>
        <dbReference type="EMBL" id="CAI9282010.1"/>
    </source>
</evidence>
<sequence>MEGRHCDAAVGEPPRVEEHGEPSFTKVGFAELYHHHFLLPLYLLFFCRQAIAAIALSSNECGSGWRFSPTIVSHRGGGCDWHGFPPWWPFPCCHRNPSLIATKVLLPSPPTTGGCDWVSDSFSKKKCIRLNYNEMKFKTTTLGWWLSPLAATGHRVGWQCALPLVIDSFGVLETLMGSKEL</sequence>
<dbReference type="EMBL" id="OX465080">
    <property type="protein sequence ID" value="CAI9282010.1"/>
    <property type="molecule type" value="Genomic_DNA"/>
</dbReference>
<evidence type="ECO:0000313" key="2">
    <source>
        <dbReference type="Proteomes" id="UP001177003"/>
    </source>
</evidence>
<keyword evidence="2" id="KW-1185">Reference proteome</keyword>
<dbReference type="AlphaFoldDB" id="A0AA36E576"/>
<organism evidence="1 2">
    <name type="scientific">Lactuca saligna</name>
    <name type="common">Willowleaf lettuce</name>
    <dbReference type="NCBI Taxonomy" id="75948"/>
    <lineage>
        <taxon>Eukaryota</taxon>
        <taxon>Viridiplantae</taxon>
        <taxon>Streptophyta</taxon>
        <taxon>Embryophyta</taxon>
        <taxon>Tracheophyta</taxon>
        <taxon>Spermatophyta</taxon>
        <taxon>Magnoliopsida</taxon>
        <taxon>eudicotyledons</taxon>
        <taxon>Gunneridae</taxon>
        <taxon>Pentapetalae</taxon>
        <taxon>asterids</taxon>
        <taxon>campanulids</taxon>
        <taxon>Asterales</taxon>
        <taxon>Asteraceae</taxon>
        <taxon>Cichorioideae</taxon>
        <taxon>Cichorieae</taxon>
        <taxon>Lactucinae</taxon>
        <taxon>Lactuca</taxon>
    </lineage>
</organism>
<accession>A0AA36E576</accession>